<evidence type="ECO:0000256" key="1">
    <source>
        <dbReference type="ARBA" id="ARBA00000966"/>
    </source>
</evidence>
<dbReference type="SUPFAM" id="SSF50685">
    <property type="entry name" value="Barwin-like endoglucanases"/>
    <property type="match status" value="1"/>
</dbReference>
<dbReference type="AlphaFoldDB" id="A0AA35XKZ6"/>
<gene>
    <name evidence="11" type="ORF">GBAR_LOCUS30497</name>
</gene>
<organism evidence="11 12">
    <name type="scientific">Geodia barretti</name>
    <name type="common">Barrett's horny sponge</name>
    <dbReference type="NCBI Taxonomy" id="519541"/>
    <lineage>
        <taxon>Eukaryota</taxon>
        <taxon>Metazoa</taxon>
        <taxon>Porifera</taxon>
        <taxon>Demospongiae</taxon>
        <taxon>Heteroscleromorpha</taxon>
        <taxon>Tetractinellida</taxon>
        <taxon>Astrophorina</taxon>
        <taxon>Geodiidae</taxon>
        <taxon>Geodia</taxon>
    </lineage>
</organism>
<protein>
    <recommendedName>
        <fullName evidence="3">cellulase</fullName>
        <ecNumber evidence="3">3.2.1.4</ecNumber>
    </recommendedName>
</protein>
<keyword evidence="6" id="KW-0119">Carbohydrate metabolism</keyword>
<keyword evidence="8" id="KW-0624">Polysaccharide degradation</keyword>
<accession>A0AA35XKZ6</accession>
<dbReference type="EMBL" id="CASHTH010004314">
    <property type="protein sequence ID" value="CAI8055960.1"/>
    <property type="molecule type" value="Genomic_DNA"/>
</dbReference>
<feature type="signal peptide" evidence="9">
    <location>
        <begin position="1"/>
        <end position="18"/>
    </location>
</feature>
<evidence type="ECO:0000313" key="12">
    <source>
        <dbReference type="Proteomes" id="UP001174909"/>
    </source>
</evidence>
<comment type="similarity">
    <text evidence="2">Belongs to the glycosyl hydrolase 45 (cellulase K) family.</text>
</comment>
<dbReference type="GO" id="GO:0008810">
    <property type="term" value="F:cellulase activity"/>
    <property type="evidence" value="ECO:0007669"/>
    <property type="project" value="UniProtKB-EC"/>
</dbReference>
<evidence type="ECO:0000256" key="5">
    <source>
        <dbReference type="ARBA" id="ARBA00023001"/>
    </source>
</evidence>
<feature type="chain" id="PRO_5041327946" description="cellulase" evidence="9">
    <location>
        <begin position="19"/>
        <end position="219"/>
    </location>
</feature>
<evidence type="ECO:0000256" key="7">
    <source>
        <dbReference type="ARBA" id="ARBA00023295"/>
    </source>
</evidence>
<evidence type="ECO:0000256" key="9">
    <source>
        <dbReference type="SAM" id="SignalP"/>
    </source>
</evidence>
<dbReference type="Gene3D" id="2.40.40.10">
    <property type="entry name" value="RlpA-like domain"/>
    <property type="match status" value="1"/>
</dbReference>
<evidence type="ECO:0000256" key="8">
    <source>
        <dbReference type="ARBA" id="ARBA00023326"/>
    </source>
</evidence>
<dbReference type="EC" id="3.2.1.4" evidence="3"/>
<evidence type="ECO:0000256" key="4">
    <source>
        <dbReference type="ARBA" id="ARBA00022801"/>
    </source>
</evidence>
<reference evidence="11" key="1">
    <citation type="submission" date="2023-03" db="EMBL/GenBank/DDBJ databases">
        <authorList>
            <person name="Steffen K."/>
            <person name="Cardenas P."/>
        </authorList>
    </citation>
    <scope>NUCLEOTIDE SEQUENCE</scope>
</reference>
<keyword evidence="12" id="KW-1185">Reference proteome</keyword>
<name>A0AA35XKZ6_GEOBA</name>
<comment type="caution">
    <text evidence="11">The sequence shown here is derived from an EMBL/GenBank/DDBJ whole genome shotgun (WGS) entry which is preliminary data.</text>
</comment>
<dbReference type="GO" id="GO:0030245">
    <property type="term" value="P:cellulose catabolic process"/>
    <property type="evidence" value="ECO:0007669"/>
    <property type="project" value="UniProtKB-KW"/>
</dbReference>
<dbReference type="Proteomes" id="UP001174909">
    <property type="component" value="Unassembled WGS sequence"/>
</dbReference>
<comment type="catalytic activity">
    <reaction evidence="1">
        <text>Endohydrolysis of (1-&gt;4)-beta-D-glucosidic linkages in cellulose, lichenin and cereal beta-D-glucans.</text>
        <dbReference type="EC" id="3.2.1.4"/>
    </reaction>
</comment>
<evidence type="ECO:0000259" key="10">
    <source>
        <dbReference type="Pfam" id="PF02015"/>
    </source>
</evidence>
<keyword evidence="7" id="KW-0326">Glycosidase</keyword>
<evidence type="ECO:0000256" key="3">
    <source>
        <dbReference type="ARBA" id="ARBA00012601"/>
    </source>
</evidence>
<feature type="domain" description="Glycosyl hydrolases family 45 active site" evidence="10">
    <location>
        <begin position="40"/>
        <end position="157"/>
    </location>
</feature>
<evidence type="ECO:0000256" key="2">
    <source>
        <dbReference type="ARBA" id="ARBA00007793"/>
    </source>
</evidence>
<keyword evidence="4" id="KW-0378">Hydrolase</keyword>
<dbReference type="Pfam" id="PF02015">
    <property type="entry name" value="Glyco_hydro_45"/>
    <property type="match status" value="1"/>
</dbReference>
<dbReference type="InterPro" id="IPR036908">
    <property type="entry name" value="RlpA-like_sf"/>
</dbReference>
<dbReference type="InterPro" id="IPR000334">
    <property type="entry name" value="Glyco_hydro_45"/>
</dbReference>
<keyword evidence="9" id="KW-0732">Signal</keyword>
<proteinExistence type="inferred from homology"/>
<evidence type="ECO:0000256" key="6">
    <source>
        <dbReference type="ARBA" id="ARBA00023277"/>
    </source>
</evidence>
<sequence>MWLAVAVIISISVPTGFADDMPPSLWKWPNSTSSVNKFAVPNTSVSADYNAQSGCGGGGDDKMGWSCPHLMLLSPDLQFAAEEDNNTWAVYGVAGIGQTSDCGSCYQLQITSGGSPSGPHAYVVQAVNTGSDVSSGQFDILLGAGGFGIYDACSSDCLNGQVCSGGHCNAPYYSGNFQAWTPGGNCYGGGVHDASQCTRLSGNKSFSEQTLQYGCPTAP</sequence>
<evidence type="ECO:0000313" key="11">
    <source>
        <dbReference type="EMBL" id="CAI8055960.1"/>
    </source>
</evidence>
<keyword evidence="5" id="KW-0136">Cellulose degradation</keyword>